<accession>Q5NR35</accession>
<dbReference type="Gene3D" id="3.40.630.40">
    <property type="entry name" value="Zn-dependent exopeptidases"/>
    <property type="match status" value="1"/>
</dbReference>
<dbReference type="AlphaFoldDB" id="Q5NR35"/>
<dbReference type="GO" id="GO:0008745">
    <property type="term" value="F:N-acetylmuramoyl-L-alanine amidase activity"/>
    <property type="evidence" value="ECO:0007669"/>
    <property type="project" value="UniProtKB-EC"/>
</dbReference>
<evidence type="ECO:0000313" key="6">
    <source>
        <dbReference type="Proteomes" id="UP000001173"/>
    </source>
</evidence>
<dbReference type="HOGENOM" id="CLU_014322_4_1_5"/>
<evidence type="ECO:0000313" key="5">
    <source>
        <dbReference type="EMBL" id="AAV88819.2"/>
    </source>
</evidence>
<dbReference type="EC" id="3.5.1.28" evidence="2"/>
<protein>
    <recommendedName>
        <fullName evidence="2">N-acetylmuramoyl-L-alanine amidase</fullName>
        <ecNumber evidence="2">3.5.1.28</ecNumber>
    </recommendedName>
</protein>
<feature type="domain" description="MurNAc-LAA" evidence="4">
    <location>
        <begin position="153"/>
        <end position="307"/>
    </location>
</feature>
<evidence type="ECO:0000259" key="4">
    <source>
        <dbReference type="SMART" id="SM00646"/>
    </source>
</evidence>
<evidence type="ECO:0000256" key="2">
    <source>
        <dbReference type="ARBA" id="ARBA00011901"/>
    </source>
</evidence>
<evidence type="ECO:0000256" key="1">
    <source>
        <dbReference type="ARBA" id="ARBA00001561"/>
    </source>
</evidence>
<dbReference type="STRING" id="264203.ZMO0195"/>
<dbReference type="Pfam" id="PF01520">
    <property type="entry name" value="Amidase_3"/>
    <property type="match status" value="1"/>
</dbReference>
<dbReference type="CDD" id="cd02696">
    <property type="entry name" value="MurNAc-LAA"/>
    <property type="match status" value="1"/>
</dbReference>
<keyword evidence="6" id="KW-1185">Reference proteome</keyword>
<proteinExistence type="predicted"/>
<evidence type="ECO:0000256" key="3">
    <source>
        <dbReference type="ARBA" id="ARBA00022801"/>
    </source>
</evidence>
<reference evidence="5 6" key="2">
    <citation type="journal article" date="2009" name="Nat. Biotechnol.">
        <title>Improved genome annotation for Zymomonas mobilis.</title>
        <authorList>
            <person name="Yang S."/>
            <person name="Pappas K.M."/>
            <person name="Hauser L.J."/>
            <person name="Land M.L."/>
            <person name="Chen G.L."/>
            <person name="Hurst G.B."/>
            <person name="Pan C."/>
            <person name="Kouvelis V.N."/>
            <person name="Typas M.A."/>
            <person name="Pelletier D.A."/>
            <person name="Klingeman D.M."/>
            <person name="Chang Y.J."/>
            <person name="Samatova N.F."/>
            <person name="Brown S.D."/>
        </authorList>
    </citation>
    <scope>NUCLEOTIDE SEQUENCE [LARGE SCALE GENOMIC DNA]</scope>
    <source>
        <strain evidence="6">ATCC 31821 / ZM4 / CP4</strain>
    </source>
</reference>
<dbReference type="KEGG" id="zmo:ZMO0195"/>
<dbReference type="GO" id="GO:0009253">
    <property type="term" value="P:peptidoglycan catabolic process"/>
    <property type="evidence" value="ECO:0007669"/>
    <property type="project" value="InterPro"/>
</dbReference>
<gene>
    <name evidence="5" type="ordered locus">ZMO0195</name>
</gene>
<dbReference type="InterPro" id="IPR002508">
    <property type="entry name" value="MurNAc-LAA_cat"/>
</dbReference>
<reference evidence="5 6" key="1">
    <citation type="journal article" date="2005" name="Nat. Biotechnol.">
        <title>The genome sequence of the ethanologenic bacterium Zymomonas mobilis ZM4.</title>
        <authorList>
            <person name="Seo J.S."/>
            <person name="Chong H."/>
            <person name="Park H.S."/>
            <person name="Yoon K.O."/>
            <person name="Jung C."/>
            <person name="Kim J.J."/>
            <person name="Hong J.H."/>
            <person name="Kim H."/>
            <person name="Kim J.H."/>
            <person name="Kil J.I."/>
            <person name="Park C.J."/>
            <person name="Oh H.M."/>
            <person name="Lee J.S."/>
            <person name="Jin S.J."/>
            <person name="Um H.W."/>
            <person name="Lee H.J."/>
            <person name="Oh S.J."/>
            <person name="Kim J.Y."/>
            <person name="Kang H.L."/>
            <person name="Lee S.Y."/>
            <person name="Lee K.J."/>
            <person name="Kang H.S."/>
        </authorList>
    </citation>
    <scope>NUCLEOTIDE SEQUENCE [LARGE SCALE GENOMIC DNA]</scope>
    <source>
        <strain evidence="6">ATCC 31821 / ZM4 / CP4</strain>
    </source>
</reference>
<dbReference type="SUPFAM" id="SSF53187">
    <property type="entry name" value="Zn-dependent exopeptidases"/>
    <property type="match status" value="1"/>
</dbReference>
<name>Q5NR35_ZYMMO</name>
<dbReference type="PANTHER" id="PTHR30404">
    <property type="entry name" value="N-ACETYLMURAMOYL-L-ALANINE AMIDASE"/>
    <property type="match status" value="1"/>
</dbReference>
<dbReference type="Proteomes" id="UP000001173">
    <property type="component" value="Chromosome"/>
</dbReference>
<sequence length="339" mass="38085">MAYPKRKKTLFYREGAVTVKYLKGMVEGFKLKFLKKKPFGSIIFFLFFVSHESWAAVVPMAKPVRIPIARESGSAPSMPRIYGARVSGRPLVLIDPGHGGHDPGSSSRDGRLREKEVTLAIGLAIRDALIRSGRVRVALTREDDRFLPLVTRREIGRRMNADLLISIHADSAAVGNPHGATIYTLSEVASDKIAARLAARENQADISGSRELRNQNSEVKSILYDLTRRETMNASVSFASLLQRELQDRIPFRSHYHRFAGFVVLKAPDVPSVLMETGYISNPVEAARLFSRGYRENLALGVRRAIEIYFARRLARLAEVSDLKPDRSKEKIVTRKIKR</sequence>
<organism evidence="5 6">
    <name type="scientific">Zymomonas mobilis subsp. mobilis (strain ATCC 31821 / ZM4 / CP4)</name>
    <dbReference type="NCBI Taxonomy" id="264203"/>
    <lineage>
        <taxon>Bacteria</taxon>
        <taxon>Pseudomonadati</taxon>
        <taxon>Pseudomonadota</taxon>
        <taxon>Alphaproteobacteria</taxon>
        <taxon>Sphingomonadales</taxon>
        <taxon>Zymomonadaceae</taxon>
        <taxon>Zymomonas</taxon>
    </lineage>
</organism>
<dbReference type="eggNOG" id="COG0860">
    <property type="taxonomic scope" value="Bacteria"/>
</dbReference>
<dbReference type="PANTHER" id="PTHR30404:SF0">
    <property type="entry name" value="N-ACETYLMURAMOYL-L-ALANINE AMIDASE AMIC"/>
    <property type="match status" value="1"/>
</dbReference>
<dbReference type="EMBL" id="AE008692">
    <property type="protein sequence ID" value="AAV88819.2"/>
    <property type="molecule type" value="Genomic_DNA"/>
</dbReference>
<keyword evidence="3 5" id="KW-0378">Hydrolase</keyword>
<comment type="catalytic activity">
    <reaction evidence="1">
        <text>Hydrolyzes the link between N-acetylmuramoyl residues and L-amino acid residues in certain cell-wall glycopeptides.</text>
        <dbReference type="EC" id="3.5.1.28"/>
    </reaction>
</comment>
<dbReference type="InterPro" id="IPR050695">
    <property type="entry name" value="N-acetylmuramoyl_amidase_3"/>
</dbReference>
<dbReference type="SMART" id="SM00646">
    <property type="entry name" value="Ami_3"/>
    <property type="match status" value="1"/>
</dbReference>
<dbReference type="GO" id="GO:0030288">
    <property type="term" value="C:outer membrane-bounded periplasmic space"/>
    <property type="evidence" value="ECO:0007669"/>
    <property type="project" value="TreeGrafter"/>
</dbReference>